<feature type="transmembrane region" description="Helical" evidence="1">
    <location>
        <begin position="284"/>
        <end position="304"/>
    </location>
</feature>
<dbReference type="EMBL" id="JAWDEY010000022">
    <property type="protein sequence ID" value="KAK6588802.1"/>
    <property type="molecule type" value="Genomic_DNA"/>
</dbReference>
<dbReference type="PANTHER" id="PTHR12242:SF1">
    <property type="entry name" value="MYND-TYPE DOMAIN-CONTAINING PROTEIN"/>
    <property type="match status" value="1"/>
</dbReference>
<keyword evidence="1" id="KW-0472">Membrane</keyword>
<dbReference type="PANTHER" id="PTHR12242">
    <property type="entry name" value="OS02G0130600 PROTEIN-RELATED"/>
    <property type="match status" value="1"/>
</dbReference>
<evidence type="ECO:0000313" key="3">
    <source>
        <dbReference type="Proteomes" id="UP001311799"/>
    </source>
</evidence>
<reference evidence="2 3" key="1">
    <citation type="submission" date="2023-10" db="EMBL/GenBank/DDBJ databases">
        <title>Comparative genomics analysis reveals potential genetic determinants of host preference in Cryptosporidium xiaoi.</title>
        <authorList>
            <person name="Xiao L."/>
            <person name="Li J."/>
        </authorList>
    </citation>
    <scope>NUCLEOTIDE SEQUENCE [LARGE SCALE GENOMIC DNA]</scope>
    <source>
        <strain evidence="2 3">52996</strain>
    </source>
</reference>
<accession>A0AAV9XVU6</accession>
<feature type="transmembrane region" description="Helical" evidence="1">
    <location>
        <begin position="169"/>
        <end position="192"/>
    </location>
</feature>
<dbReference type="GO" id="GO:0016020">
    <property type="term" value="C:membrane"/>
    <property type="evidence" value="ECO:0007669"/>
    <property type="project" value="TreeGrafter"/>
</dbReference>
<organism evidence="2 3">
    <name type="scientific">Cryptosporidium xiaoi</name>
    <dbReference type="NCBI Taxonomy" id="659607"/>
    <lineage>
        <taxon>Eukaryota</taxon>
        <taxon>Sar</taxon>
        <taxon>Alveolata</taxon>
        <taxon>Apicomplexa</taxon>
        <taxon>Conoidasida</taxon>
        <taxon>Coccidia</taxon>
        <taxon>Eucoccidiorida</taxon>
        <taxon>Eimeriorina</taxon>
        <taxon>Cryptosporidiidae</taxon>
        <taxon>Cryptosporidium</taxon>
    </lineage>
</organism>
<feature type="transmembrane region" description="Helical" evidence="1">
    <location>
        <begin position="223"/>
        <end position="248"/>
    </location>
</feature>
<evidence type="ECO:0000313" key="2">
    <source>
        <dbReference type="EMBL" id="KAK6588802.1"/>
    </source>
</evidence>
<keyword evidence="1" id="KW-1133">Transmembrane helix</keyword>
<keyword evidence="1" id="KW-0812">Transmembrane</keyword>
<dbReference type="AlphaFoldDB" id="A0AAV9XVU6"/>
<sequence length="355" mass="41659">MLVNNDLLDILSKKPINLLPNEGTNNDKKFHGDLNSYWKSFLWEFQFSRLYFKLERGDCRIIFSSSWLPYINHSKVLLFRLSCLLFFCSVILYDIFTEIKMWKIENLARYYTTNWCSIATIGYFLVLSFASIQSQQVINSSIDDNIYGKEINEIEDIIGYKSYLNWTCWYAWMIQSFLLPTGLIVNIGYWMVSHPNSKLTLLLAICKHAIASILVFWDCYTTYQPFFLLHGLYLYAYIIGILLSITVIKLFPNSFLSYLPININGLYTFFNFDDESHIKIAPSLLIFIFTLFYPLLLLFLWFLFREKNLLVDPLPVEGEEIQKLLQNHDNEKISGIQQLDEERDIGGEKPPNNSD</sequence>
<proteinExistence type="predicted"/>
<keyword evidence="3" id="KW-1185">Reference proteome</keyword>
<feature type="transmembrane region" description="Helical" evidence="1">
    <location>
        <begin position="108"/>
        <end position="132"/>
    </location>
</feature>
<name>A0AAV9XVU6_9CRYT</name>
<dbReference type="Proteomes" id="UP001311799">
    <property type="component" value="Unassembled WGS sequence"/>
</dbReference>
<comment type="caution">
    <text evidence="2">The sequence shown here is derived from an EMBL/GenBank/DDBJ whole genome shotgun (WGS) entry which is preliminary data.</text>
</comment>
<protein>
    <submittedName>
        <fullName evidence="2">Uncharacterized protein</fullName>
    </submittedName>
</protein>
<evidence type="ECO:0000256" key="1">
    <source>
        <dbReference type="SAM" id="Phobius"/>
    </source>
</evidence>
<feature type="transmembrane region" description="Helical" evidence="1">
    <location>
        <begin position="199"/>
        <end position="217"/>
    </location>
</feature>
<gene>
    <name evidence="2" type="ORF">RS030_2375</name>
</gene>
<feature type="transmembrane region" description="Helical" evidence="1">
    <location>
        <begin position="77"/>
        <end position="96"/>
    </location>
</feature>